<gene>
    <name evidence="1" type="ORF">WG925_03240</name>
</gene>
<dbReference type="RefSeq" id="WP_345651152.1">
    <property type="nucleotide sequence ID" value="NZ_BAAAOD010000047.1"/>
</dbReference>
<evidence type="ECO:0000313" key="2">
    <source>
        <dbReference type="Proteomes" id="UP001367513"/>
    </source>
</evidence>
<reference evidence="1 2" key="1">
    <citation type="submission" date="2024-03" db="EMBL/GenBank/DDBJ databases">
        <title>Draft genome sequence of Pseudonocardia carboxydivorans JCM 14827.</title>
        <authorList>
            <person name="Duangmal K."/>
        </authorList>
    </citation>
    <scope>NUCLEOTIDE SEQUENCE [LARGE SCALE GENOMIC DNA]</scope>
    <source>
        <strain evidence="1 2">JCM 14827</strain>
    </source>
</reference>
<evidence type="ECO:0000313" key="1">
    <source>
        <dbReference type="EMBL" id="MEK6462746.1"/>
    </source>
</evidence>
<keyword evidence="2" id="KW-1185">Reference proteome</keyword>
<comment type="caution">
    <text evidence="1">The sequence shown here is derived from an EMBL/GenBank/DDBJ whole genome shotgun (WGS) entry which is preliminary data.</text>
</comment>
<protein>
    <submittedName>
        <fullName evidence="1">Uncharacterized protein</fullName>
    </submittedName>
</protein>
<name>A0ABU9A9T9_PSEA5</name>
<dbReference type="EMBL" id="JBBPIX010000001">
    <property type="protein sequence ID" value="MEK6462746.1"/>
    <property type="molecule type" value="Genomic_DNA"/>
</dbReference>
<sequence>MSDTREPMPLHRAQAILRGHAGVTTPEDRRTAALVVLREMEQLQLVDVLARRFVEATDVDTRERALRRLRETFKRS</sequence>
<proteinExistence type="predicted"/>
<dbReference type="Proteomes" id="UP001367513">
    <property type="component" value="Unassembled WGS sequence"/>
</dbReference>
<organism evidence="1 2">
    <name type="scientific">Pseudonocardia alni subsp. carboxydivorans</name>
    <dbReference type="NCBI Taxonomy" id="415010"/>
    <lineage>
        <taxon>Bacteria</taxon>
        <taxon>Bacillati</taxon>
        <taxon>Actinomycetota</taxon>
        <taxon>Actinomycetes</taxon>
        <taxon>Pseudonocardiales</taxon>
        <taxon>Pseudonocardiaceae</taxon>
        <taxon>Pseudonocardia</taxon>
    </lineage>
</organism>
<accession>A0ABU9A9T9</accession>